<evidence type="ECO:0000256" key="1">
    <source>
        <dbReference type="ARBA" id="ARBA00004418"/>
    </source>
</evidence>
<dbReference type="Pfam" id="PF00496">
    <property type="entry name" value="SBP_bac_5"/>
    <property type="match status" value="1"/>
</dbReference>
<dbReference type="CDD" id="cd08498">
    <property type="entry name" value="PBP2_NikA_DppA_OppA_like_2"/>
    <property type="match status" value="1"/>
</dbReference>
<evidence type="ECO:0000313" key="7">
    <source>
        <dbReference type="EMBL" id="GGE50263.1"/>
    </source>
</evidence>
<dbReference type="Proteomes" id="UP000602745">
    <property type="component" value="Unassembled WGS sequence"/>
</dbReference>
<dbReference type="GO" id="GO:0030288">
    <property type="term" value="C:outer membrane-bounded periplasmic space"/>
    <property type="evidence" value="ECO:0007669"/>
    <property type="project" value="UniProtKB-ARBA"/>
</dbReference>
<name>A0A8J3DWT0_9RHOB</name>
<evidence type="ECO:0000313" key="8">
    <source>
        <dbReference type="Proteomes" id="UP000602745"/>
    </source>
</evidence>
<reference evidence="7" key="2">
    <citation type="submission" date="2020-09" db="EMBL/GenBank/DDBJ databases">
        <authorList>
            <person name="Sun Q."/>
            <person name="Sedlacek I."/>
        </authorList>
    </citation>
    <scope>NUCLEOTIDE SEQUENCE</scope>
    <source>
        <strain evidence="7">CCM 7684</strain>
    </source>
</reference>
<dbReference type="PANTHER" id="PTHR30290:SF9">
    <property type="entry name" value="OLIGOPEPTIDE-BINDING PROTEIN APPA"/>
    <property type="match status" value="1"/>
</dbReference>
<dbReference type="EMBL" id="BMCP01000004">
    <property type="protein sequence ID" value="GGE50263.1"/>
    <property type="molecule type" value="Genomic_DNA"/>
</dbReference>
<dbReference type="GO" id="GO:0043190">
    <property type="term" value="C:ATP-binding cassette (ABC) transporter complex"/>
    <property type="evidence" value="ECO:0007669"/>
    <property type="project" value="InterPro"/>
</dbReference>
<feature type="domain" description="Solute-binding protein family 5" evidence="6">
    <location>
        <begin position="68"/>
        <end position="436"/>
    </location>
</feature>
<dbReference type="GO" id="GO:1904680">
    <property type="term" value="F:peptide transmembrane transporter activity"/>
    <property type="evidence" value="ECO:0007669"/>
    <property type="project" value="TreeGrafter"/>
</dbReference>
<protein>
    <submittedName>
        <fullName evidence="7">ABC transporter substrate-binding protein</fullName>
    </submittedName>
</protein>
<keyword evidence="4 5" id="KW-0732">Signal</keyword>
<evidence type="ECO:0000256" key="5">
    <source>
        <dbReference type="SAM" id="SignalP"/>
    </source>
</evidence>
<accession>A0A8J3DWT0</accession>
<dbReference type="Gene3D" id="3.90.76.10">
    <property type="entry name" value="Dipeptide-binding Protein, Domain 1"/>
    <property type="match status" value="1"/>
</dbReference>
<dbReference type="InterPro" id="IPR039424">
    <property type="entry name" value="SBP_5"/>
</dbReference>
<evidence type="ECO:0000259" key="6">
    <source>
        <dbReference type="Pfam" id="PF00496"/>
    </source>
</evidence>
<dbReference type="InterPro" id="IPR030678">
    <property type="entry name" value="Peptide/Ni-bd"/>
</dbReference>
<dbReference type="RefSeq" id="WP_229729486.1">
    <property type="nucleotide sequence ID" value="NZ_BMCP01000004.1"/>
</dbReference>
<dbReference type="GO" id="GO:0015833">
    <property type="term" value="P:peptide transport"/>
    <property type="evidence" value="ECO:0007669"/>
    <property type="project" value="TreeGrafter"/>
</dbReference>
<keyword evidence="8" id="KW-1185">Reference proteome</keyword>
<evidence type="ECO:0000256" key="2">
    <source>
        <dbReference type="ARBA" id="ARBA00005695"/>
    </source>
</evidence>
<feature type="chain" id="PRO_5035313093" evidence="5">
    <location>
        <begin position="25"/>
        <end position="528"/>
    </location>
</feature>
<comment type="caution">
    <text evidence="7">The sequence shown here is derived from an EMBL/GenBank/DDBJ whole genome shotgun (WGS) entry which is preliminary data.</text>
</comment>
<dbReference type="AlphaFoldDB" id="A0A8J3DWT0"/>
<dbReference type="Gene3D" id="3.10.105.10">
    <property type="entry name" value="Dipeptide-binding Protein, Domain 3"/>
    <property type="match status" value="1"/>
</dbReference>
<dbReference type="InterPro" id="IPR000914">
    <property type="entry name" value="SBP_5_dom"/>
</dbReference>
<dbReference type="PIRSF" id="PIRSF002741">
    <property type="entry name" value="MppA"/>
    <property type="match status" value="1"/>
</dbReference>
<dbReference type="SUPFAM" id="SSF53850">
    <property type="entry name" value="Periplasmic binding protein-like II"/>
    <property type="match status" value="1"/>
</dbReference>
<organism evidence="7 8">
    <name type="scientific">Agaricicola taiwanensis</name>
    <dbReference type="NCBI Taxonomy" id="591372"/>
    <lineage>
        <taxon>Bacteria</taxon>
        <taxon>Pseudomonadati</taxon>
        <taxon>Pseudomonadota</taxon>
        <taxon>Alphaproteobacteria</taxon>
        <taxon>Rhodobacterales</taxon>
        <taxon>Paracoccaceae</taxon>
        <taxon>Agaricicola</taxon>
    </lineage>
</organism>
<comment type="subcellular location">
    <subcellularLocation>
        <location evidence="1">Periplasm</location>
    </subcellularLocation>
</comment>
<keyword evidence="3" id="KW-0813">Transport</keyword>
<feature type="signal peptide" evidence="5">
    <location>
        <begin position="1"/>
        <end position="24"/>
    </location>
</feature>
<comment type="similarity">
    <text evidence="2">Belongs to the bacterial solute-binding protein 5 family.</text>
</comment>
<evidence type="ECO:0000256" key="4">
    <source>
        <dbReference type="ARBA" id="ARBA00022729"/>
    </source>
</evidence>
<dbReference type="PANTHER" id="PTHR30290">
    <property type="entry name" value="PERIPLASMIC BINDING COMPONENT OF ABC TRANSPORTER"/>
    <property type="match status" value="1"/>
</dbReference>
<proteinExistence type="inferred from homology"/>
<sequence length="528" mass="57673">MRQYLMISALASALAVPLAGTALAEDLKLAISAEVTSLDPHFHNVSSNNQFMVIIYESLVRRNRLAQLEPSLAESWKSIDDNTWEFKLRPGVKFTNGSDFAADDVAFSINRVSNIPNSPGSYAQYTSAVKEVVEVDPLTVRITTKAPDPLLPLNLTAVFMLDKQTHEGATTDQFNSGEKVIGTGPFKVASYRPKELVDLEANENYWGGKPAWDKVSYRMITNDAARVAALLSGDVQFIDQVPASNVPKLKQNENLVVATGGSLRSMYLMLDRSGKAQYAKDNSGKVLPKNPFDDLRVRQALSMAIGRDMIIDRIMEGMAIASGQVMPEGASGHVPEIAVPKYDPEGAKKLLAEAGFPDGFQLTLHGSNGQYPNDTQIVQAVAQMWQRIGLKMEVNVSPFASFVKRAADQEFSAFLASWGTSNGDASSPLKGVLATYDKEKQMGSANRSRYSNPELDAVIVEAMQTVDAEKRNALYQQATKMAMEDVAIIPLLTLKNINAMQKTLSHEPRLDGYILPQEIKPAPATAAK</sequence>
<evidence type="ECO:0000256" key="3">
    <source>
        <dbReference type="ARBA" id="ARBA00022448"/>
    </source>
</evidence>
<gene>
    <name evidence="7" type="ORF">GCM10007276_29170</name>
</gene>
<dbReference type="Gene3D" id="3.40.190.10">
    <property type="entry name" value="Periplasmic binding protein-like II"/>
    <property type="match status" value="1"/>
</dbReference>
<reference evidence="7" key="1">
    <citation type="journal article" date="2014" name="Int. J. Syst. Evol. Microbiol.">
        <title>Complete genome sequence of Corynebacterium casei LMG S-19264T (=DSM 44701T), isolated from a smear-ripened cheese.</title>
        <authorList>
            <consortium name="US DOE Joint Genome Institute (JGI-PGF)"/>
            <person name="Walter F."/>
            <person name="Albersmeier A."/>
            <person name="Kalinowski J."/>
            <person name="Ruckert C."/>
        </authorList>
    </citation>
    <scope>NUCLEOTIDE SEQUENCE</scope>
    <source>
        <strain evidence="7">CCM 7684</strain>
    </source>
</reference>